<dbReference type="KEGG" id="gog:C1280_24190"/>
<dbReference type="EMBL" id="CP025958">
    <property type="protein sequence ID" value="AWM39798.1"/>
    <property type="molecule type" value="Genomic_DNA"/>
</dbReference>
<feature type="region of interest" description="Disordered" evidence="1">
    <location>
        <begin position="1"/>
        <end position="40"/>
    </location>
</feature>
<gene>
    <name evidence="2" type="ORF">C1280_24190</name>
</gene>
<feature type="compositionally biased region" description="Basic and acidic residues" evidence="1">
    <location>
        <begin position="1"/>
        <end position="17"/>
    </location>
</feature>
<reference evidence="2 3" key="1">
    <citation type="submission" date="2018-01" db="EMBL/GenBank/DDBJ databases">
        <title>G. obscuriglobus.</title>
        <authorList>
            <person name="Franke J."/>
            <person name="Blomberg W."/>
            <person name="Selmecki A."/>
        </authorList>
    </citation>
    <scope>NUCLEOTIDE SEQUENCE [LARGE SCALE GENOMIC DNA]</scope>
    <source>
        <strain evidence="2 3">DSM 5831</strain>
    </source>
</reference>
<evidence type="ECO:0000313" key="3">
    <source>
        <dbReference type="Proteomes" id="UP000245802"/>
    </source>
</evidence>
<keyword evidence="3" id="KW-1185">Reference proteome</keyword>
<dbReference type="Proteomes" id="UP000245802">
    <property type="component" value="Chromosome"/>
</dbReference>
<organism evidence="2 3">
    <name type="scientific">Gemmata obscuriglobus</name>
    <dbReference type="NCBI Taxonomy" id="114"/>
    <lineage>
        <taxon>Bacteria</taxon>
        <taxon>Pseudomonadati</taxon>
        <taxon>Planctomycetota</taxon>
        <taxon>Planctomycetia</taxon>
        <taxon>Gemmatales</taxon>
        <taxon>Gemmataceae</taxon>
        <taxon>Gemmata</taxon>
    </lineage>
</organism>
<evidence type="ECO:0000313" key="2">
    <source>
        <dbReference type="EMBL" id="AWM39798.1"/>
    </source>
</evidence>
<evidence type="ECO:0000256" key="1">
    <source>
        <dbReference type="SAM" id="MobiDB-lite"/>
    </source>
</evidence>
<protein>
    <submittedName>
        <fullName evidence="2">Uncharacterized protein</fullName>
    </submittedName>
</protein>
<accession>A0A2Z3H235</accession>
<name>A0A2Z3H235_9BACT</name>
<proteinExistence type="predicted"/>
<dbReference type="AlphaFoldDB" id="A0A2Z3H235"/>
<sequence length="140" mass="15729">MDESKDEKPLVIRDEQGRLLPGSKLSKGVRNPAAATQHSLQRQFRETVGTDRFRDVVERHLQLIAEAAPKDAKGLIELLYSYYLGRPKEHIEMDVTQSTPPVALNLDTTDLAALHRMRQKLSAVNDDEDDVIELNPNGEA</sequence>